<comment type="caution">
    <text evidence="2">The sequence shown here is derived from an EMBL/GenBank/DDBJ whole genome shotgun (WGS) entry which is preliminary data.</text>
</comment>
<feature type="compositionally biased region" description="Basic residues" evidence="1">
    <location>
        <begin position="25"/>
        <end position="35"/>
    </location>
</feature>
<reference evidence="2 3" key="1">
    <citation type="submission" date="2021-05" db="EMBL/GenBank/DDBJ databases">
        <title>Genome Assembly of Synthetic Allotetraploid Brassica napus Reveals Homoeologous Exchanges between Subgenomes.</title>
        <authorList>
            <person name="Davis J.T."/>
        </authorList>
    </citation>
    <scope>NUCLEOTIDE SEQUENCE [LARGE SCALE GENOMIC DNA]</scope>
    <source>
        <strain evidence="3">cv. Da-Ae</strain>
        <tissue evidence="2">Seedling</tissue>
    </source>
</reference>
<evidence type="ECO:0000313" key="2">
    <source>
        <dbReference type="EMBL" id="KAH0918915.1"/>
    </source>
</evidence>
<evidence type="ECO:0000256" key="1">
    <source>
        <dbReference type="SAM" id="MobiDB-lite"/>
    </source>
</evidence>
<protein>
    <submittedName>
        <fullName evidence="2">Uncharacterized protein</fullName>
    </submittedName>
</protein>
<sequence>MRGHVLPSSTMKGHVSRERLITTASHHRRRSRLRISRPNQNSKTPPIFTANIFGPLIPERIDRLGEISSTTVHRKHPKHRMHHHPFRRKASLSSDENTNNRTKTKAQK</sequence>
<feature type="region of interest" description="Disordered" evidence="1">
    <location>
        <begin position="1"/>
        <end position="50"/>
    </location>
</feature>
<evidence type="ECO:0000313" key="3">
    <source>
        <dbReference type="Proteomes" id="UP000824890"/>
    </source>
</evidence>
<accession>A0ABQ8CPB0</accession>
<feature type="compositionally biased region" description="Polar residues" evidence="1">
    <location>
        <begin position="91"/>
        <end position="101"/>
    </location>
</feature>
<feature type="region of interest" description="Disordered" evidence="1">
    <location>
        <begin position="67"/>
        <end position="108"/>
    </location>
</feature>
<dbReference type="Proteomes" id="UP000824890">
    <property type="component" value="Unassembled WGS sequence"/>
</dbReference>
<organism evidence="2 3">
    <name type="scientific">Brassica napus</name>
    <name type="common">Rape</name>
    <dbReference type="NCBI Taxonomy" id="3708"/>
    <lineage>
        <taxon>Eukaryota</taxon>
        <taxon>Viridiplantae</taxon>
        <taxon>Streptophyta</taxon>
        <taxon>Embryophyta</taxon>
        <taxon>Tracheophyta</taxon>
        <taxon>Spermatophyta</taxon>
        <taxon>Magnoliopsida</taxon>
        <taxon>eudicotyledons</taxon>
        <taxon>Gunneridae</taxon>
        <taxon>Pentapetalae</taxon>
        <taxon>rosids</taxon>
        <taxon>malvids</taxon>
        <taxon>Brassicales</taxon>
        <taxon>Brassicaceae</taxon>
        <taxon>Brassiceae</taxon>
        <taxon>Brassica</taxon>
    </lineage>
</organism>
<feature type="compositionally biased region" description="Basic residues" evidence="1">
    <location>
        <begin position="72"/>
        <end position="90"/>
    </location>
</feature>
<keyword evidence="3" id="KW-1185">Reference proteome</keyword>
<dbReference type="EMBL" id="JAGKQM010000007">
    <property type="protein sequence ID" value="KAH0918915.1"/>
    <property type="molecule type" value="Genomic_DNA"/>
</dbReference>
<proteinExistence type="predicted"/>
<gene>
    <name evidence="2" type="ORF">HID58_026575</name>
</gene>
<name>A0ABQ8CPB0_BRANA</name>